<feature type="transmembrane region" description="Helical" evidence="1">
    <location>
        <begin position="548"/>
        <end position="568"/>
    </location>
</feature>
<reference evidence="4 5" key="1">
    <citation type="journal article" date="2024" name="Insects">
        <title>An Improved Chromosome-Level Genome Assembly of the Firefly Pyrocoelia pectoralis.</title>
        <authorList>
            <person name="Fu X."/>
            <person name="Meyer-Rochow V.B."/>
            <person name="Ballantyne L."/>
            <person name="Zhu X."/>
        </authorList>
    </citation>
    <scope>NUCLEOTIDE SEQUENCE [LARGE SCALE GENOMIC DNA]</scope>
    <source>
        <strain evidence="4">XCY_ONT2</strain>
    </source>
</reference>
<evidence type="ECO:0000313" key="5">
    <source>
        <dbReference type="Proteomes" id="UP001329430"/>
    </source>
</evidence>
<feature type="chain" id="PRO_5042966964" description="Acyltransferase 3 domain-containing protein" evidence="2">
    <location>
        <begin position="19"/>
        <end position="633"/>
    </location>
</feature>
<dbReference type="PANTHER" id="PTHR11161:SF0">
    <property type="entry name" value="O-ACYLTRANSFERASE LIKE PROTEIN"/>
    <property type="match status" value="1"/>
</dbReference>
<keyword evidence="1" id="KW-0472">Membrane</keyword>
<feature type="transmembrane region" description="Helical" evidence="1">
    <location>
        <begin position="404"/>
        <end position="429"/>
    </location>
</feature>
<gene>
    <name evidence="4" type="ORF">RI129_002150</name>
</gene>
<evidence type="ECO:0000313" key="4">
    <source>
        <dbReference type="EMBL" id="KAK5647258.1"/>
    </source>
</evidence>
<feature type="transmembrane region" description="Helical" evidence="1">
    <location>
        <begin position="479"/>
        <end position="503"/>
    </location>
</feature>
<evidence type="ECO:0000256" key="1">
    <source>
        <dbReference type="SAM" id="Phobius"/>
    </source>
</evidence>
<dbReference type="EMBL" id="JAVRBK010000002">
    <property type="protein sequence ID" value="KAK5647258.1"/>
    <property type="molecule type" value="Genomic_DNA"/>
</dbReference>
<keyword evidence="1" id="KW-0812">Transmembrane</keyword>
<organism evidence="4 5">
    <name type="scientific">Pyrocoelia pectoralis</name>
    <dbReference type="NCBI Taxonomy" id="417401"/>
    <lineage>
        <taxon>Eukaryota</taxon>
        <taxon>Metazoa</taxon>
        <taxon>Ecdysozoa</taxon>
        <taxon>Arthropoda</taxon>
        <taxon>Hexapoda</taxon>
        <taxon>Insecta</taxon>
        <taxon>Pterygota</taxon>
        <taxon>Neoptera</taxon>
        <taxon>Endopterygota</taxon>
        <taxon>Coleoptera</taxon>
        <taxon>Polyphaga</taxon>
        <taxon>Elateriformia</taxon>
        <taxon>Elateroidea</taxon>
        <taxon>Lampyridae</taxon>
        <taxon>Lampyrinae</taxon>
        <taxon>Pyrocoelia</taxon>
    </lineage>
</organism>
<keyword evidence="1" id="KW-1133">Transmembrane helix</keyword>
<proteinExistence type="predicted"/>
<feature type="transmembrane region" description="Helical" evidence="1">
    <location>
        <begin position="152"/>
        <end position="170"/>
    </location>
</feature>
<keyword evidence="2" id="KW-0732">Signal</keyword>
<comment type="caution">
    <text evidence="4">The sequence shown here is derived from an EMBL/GenBank/DDBJ whole genome shotgun (WGS) entry which is preliminary data.</text>
</comment>
<name>A0AAN7ZST6_9COLE</name>
<evidence type="ECO:0000256" key="2">
    <source>
        <dbReference type="SAM" id="SignalP"/>
    </source>
</evidence>
<dbReference type="Proteomes" id="UP001329430">
    <property type="component" value="Chromosome 2"/>
</dbReference>
<feature type="transmembrane region" description="Helical" evidence="1">
    <location>
        <begin position="370"/>
        <end position="392"/>
    </location>
</feature>
<dbReference type="GO" id="GO:0016747">
    <property type="term" value="F:acyltransferase activity, transferring groups other than amino-acyl groups"/>
    <property type="evidence" value="ECO:0007669"/>
    <property type="project" value="InterPro"/>
</dbReference>
<dbReference type="InterPro" id="IPR052728">
    <property type="entry name" value="O2_lipid_transport_reg"/>
</dbReference>
<dbReference type="InterPro" id="IPR002656">
    <property type="entry name" value="Acyl_transf_3_dom"/>
</dbReference>
<dbReference type="Pfam" id="PF01757">
    <property type="entry name" value="Acyl_transf_3"/>
    <property type="match status" value="1"/>
</dbReference>
<feature type="transmembrane region" description="Helical" evidence="1">
    <location>
        <begin position="226"/>
        <end position="243"/>
    </location>
</feature>
<feature type="transmembrane region" description="Helical" evidence="1">
    <location>
        <begin position="449"/>
        <end position="467"/>
    </location>
</feature>
<evidence type="ECO:0000259" key="3">
    <source>
        <dbReference type="Pfam" id="PF01757"/>
    </source>
</evidence>
<dbReference type="AlphaFoldDB" id="A0AAN7ZST6"/>
<feature type="transmembrane region" description="Helical" evidence="1">
    <location>
        <begin position="263"/>
        <end position="287"/>
    </location>
</feature>
<feature type="transmembrane region" description="Helical" evidence="1">
    <location>
        <begin position="308"/>
        <end position="326"/>
    </location>
</feature>
<sequence>MQVIGFLLLTVIHFGVFAEISESEYASMPELFHLDNFDRCMMLGENALYCMFQMQLSPLEAGSNVQIWQTIQKTTSNVKNFRHDLLRYGICVPLSCPNIAQNVTGYNDDSHLREGIDHCYASELKELGLKGYVTQLHCITEKPLYNIDSVDIVVGILLTSLIVIVMYSTIYEGIARHKSKNDYDRIISTKHGKITACFSIFKNWDKLTTYTDMNKSRLSCIDGLRCYYSIYVVMTHSITPSIYNIPSNPRYSEKITEEPKAMLFLNSHQAVQTFFVISGWLLSTNLFPTFEKMSFSFTYMLRRFIRRYIRLTVSLGVIVAITATWLRHSGRGPFWDGWAGTEYRNCRNNWWTNLLYINNYYDVPNMCLSVTWYLAADTQLFLYSLIILGIIWMKKSTVYKVLGASLVIGVLIPGILTYINGYEIILRIYPETLHTSLNLREWAQMGAPGHTSIGGYTIGLIGGYIFYKNKDKKFFTKTYHHLLWWVIILVSPLAVIFSGIILYDVNYTVSPMQAAVYASLAKNIFAFSVCVLIFGLTQNFGWILRDFLLARPLQFLGKLSYCVYLVHVPLMRARVGQMRSPDYLSDGVLLYQAAGDVIASFIFGTILCLFVDMPTAALQELYLAPKETKRKSE</sequence>
<dbReference type="PANTHER" id="PTHR11161">
    <property type="entry name" value="O-ACYLTRANSFERASE"/>
    <property type="match status" value="1"/>
</dbReference>
<feature type="transmembrane region" description="Helical" evidence="1">
    <location>
        <begin position="515"/>
        <end position="536"/>
    </location>
</feature>
<protein>
    <recommendedName>
        <fullName evidence="3">Acyltransferase 3 domain-containing protein</fullName>
    </recommendedName>
</protein>
<keyword evidence="5" id="KW-1185">Reference proteome</keyword>
<feature type="domain" description="Acyltransferase 3" evidence="3">
    <location>
        <begin position="220"/>
        <end position="573"/>
    </location>
</feature>
<accession>A0AAN7ZST6</accession>
<feature type="transmembrane region" description="Helical" evidence="1">
    <location>
        <begin position="588"/>
        <end position="611"/>
    </location>
</feature>
<feature type="signal peptide" evidence="2">
    <location>
        <begin position="1"/>
        <end position="18"/>
    </location>
</feature>